<dbReference type="Proteomes" id="UP000828941">
    <property type="component" value="Chromosome 1"/>
</dbReference>
<organism evidence="1 2">
    <name type="scientific">Bauhinia variegata</name>
    <name type="common">Purple orchid tree</name>
    <name type="synonym">Phanera variegata</name>
    <dbReference type="NCBI Taxonomy" id="167791"/>
    <lineage>
        <taxon>Eukaryota</taxon>
        <taxon>Viridiplantae</taxon>
        <taxon>Streptophyta</taxon>
        <taxon>Embryophyta</taxon>
        <taxon>Tracheophyta</taxon>
        <taxon>Spermatophyta</taxon>
        <taxon>Magnoliopsida</taxon>
        <taxon>eudicotyledons</taxon>
        <taxon>Gunneridae</taxon>
        <taxon>Pentapetalae</taxon>
        <taxon>rosids</taxon>
        <taxon>fabids</taxon>
        <taxon>Fabales</taxon>
        <taxon>Fabaceae</taxon>
        <taxon>Cercidoideae</taxon>
        <taxon>Cercideae</taxon>
        <taxon>Bauhiniinae</taxon>
        <taxon>Bauhinia</taxon>
    </lineage>
</organism>
<gene>
    <name evidence="1" type="ORF">L6164_000276</name>
</gene>
<keyword evidence="2" id="KW-1185">Reference proteome</keyword>
<comment type="caution">
    <text evidence="1">The sequence shown here is derived from an EMBL/GenBank/DDBJ whole genome shotgun (WGS) entry which is preliminary data.</text>
</comment>
<reference evidence="1 2" key="1">
    <citation type="journal article" date="2022" name="DNA Res.">
        <title>Chromosomal-level genome assembly of the orchid tree Bauhinia variegata (Leguminosae; Cercidoideae) supports the allotetraploid origin hypothesis of Bauhinia.</title>
        <authorList>
            <person name="Zhong Y."/>
            <person name="Chen Y."/>
            <person name="Zheng D."/>
            <person name="Pang J."/>
            <person name="Liu Y."/>
            <person name="Luo S."/>
            <person name="Meng S."/>
            <person name="Qian L."/>
            <person name="Wei D."/>
            <person name="Dai S."/>
            <person name="Zhou R."/>
        </authorList>
    </citation>
    <scope>NUCLEOTIDE SEQUENCE [LARGE SCALE GENOMIC DNA]</scope>
    <source>
        <strain evidence="1">BV-YZ2020</strain>
    </source>
</reference>
<evidence type="ECO:0000313" key="1">
    <source>
        <dbReference type="EMBL" id="KAI4356240.1"/>
    </source>
</evidence>
<proteinExistence type="predicted"/>
<sequence>MLIRSSFPISIEAAPCYLSDHGKDILRDRMHSAETWQVYQKCNDYPFHWCGKSEHMQDDRRKADDPCCSNIPSSLGWPSTASTMTENTVPIIVYRRKKLRKNSTAPLLKLEPTIVQRNANFPSTISSSGHLSSSEDQRAGSEVKRETGTVKDPVAPAALYDREPYISNPSSKKRCLLQEEHGGDGTTKNNLMRNLGINSINDSCSSSKSNMGHVSDSMETGMNETGECSSSSMIVMDVIREDQSEKDFCISILRSYGLLGGVFSTDNGASEGDAVTTGDRCCRRSCKICGQFADSLKMLICDHCEEAYHPSCWHPRWKKKLSDDEWFCHSCLIKKRKILTEAVTRSSPGINSETVGCAAASSVKSELNPMLLMLKDNEPYTTAVRIGKGFQAEVPEWSGPIRSDVDDVAEPQEIDHSKFSILKDENIKMPNSHSSIGNWIQCREVIDRSKGTRCGKWRRAPIFEVQTDEWECFCSIHWDPAHADCAAPQEIETNQILKQLKYIELLRPRFMKQRKSECPKAK</sequence>
<name>A0ACB9QBL8_BAUVA</name>
<evidence type="ECO:0000313" key="2">
    <source>
        <dbReference type="Proteomes" id="UP000828941"/>
    </source>
</evidence>
<dbReference type="EMBL" id="CM039426">
    <property type="protein sequence ID" value="KAI4356240.1"/>
    <property type="molecule type" value="Genomic_DNA"/>
</dbReference>
<accession>A0ACB9QBL8</accession>
<protein>
    <submittedName>
        <fullName evidence="1">Uncharacterized protein</fullName>
    </submittedName>
</protein>